<evidence type="ECO:0000256" key="7">
    <source>
        <dbReference type="ARBA" id="ARBA00023237"/>
    </source>
</evidence>
<gene>
    <name evidence="12" type="ORF">SAMN04487911_1187</name>
</gene>
<dbReference type="STRING" id="558155.SAMN04487911_1187"/>
<evidence type="ECO:0000256" key="6">
    <source>
        <dbReference type="ARBA" id="ARBA00023136"/>
    </source>
</evidence>
<comment type="subcellular location">
    <subcellularLocation>
        <location evidence="1 8">Cell outer membrane</location>
        <topology evidence="1 8">Multi-pass membrane protein</topology>
    </subcellularLocation>
</comment>
<accession>A0A1M6IJ32</accession>
<dbReference type="InterPro" id="IPR037066">
    <property type="entry name" value="Plug_dom_sf"/>
</dbReference>
<evidence type="ECO:0000313" key="12">
    <source>
        <dbReference type="EMBL" id="SHJ34428.1"/>
    </source>
</evidence>
<dbReference type="EMBL" id="FQYX01000018">
    <property type="protein sequence ID" value="SHJ34428.1"/>
    <property type="molecule type" value="Genomic_DNA"/>
</dbReference>
<dbReference type="Gene3D" id="2.40.170.20">
    <property type="entry name" value="TonB-dependent receptor, beta-barrel domain"/>
    <property type="match status" value="1"/>
</dbReference>
<feature type="domain" description="TonB-dependent receptor-like beta-barrel" evidence="10">
    <location>
        <begin position="420"/>
        <end position="1005"/>
    </location>
</feature>
<dbReference type="PROSITE" id="PS52016">
    <property type="entry name" value="TONB_DEPENDENT_REC_3"/>
    <property type="match status" value="1"/>
</dbReference>
<name>A0A1M6IJ32_9FLAO</name>
<dbReference type="Gene3D" id="2.60.40.1120">
    <property type="entry name" value="Carboxypeptidase-like, regulatory domain"/>
    <property type="match status" value="1"/>
</dbReference>
<dbReference type="InterPro" id="IPR012910">
    <property type="entry name" value="Plug_dom"/>
</dbReference>
<dbReference type="OrthoDB" id="9768177at2"/>
<dbReference type="AlphaFoldDB" id="A0A1M6IJ32"/>
<evidence type="ECO:0000259" key="11">
    <source>
        <dbReference type="Pfam" id="PF07715"/>
    </source>
</evidence>
<evidence type="ECO:0000256" key="5">
    <source>
        <dbReference type="ARBA" id="ARBA00023077"/>
    </source>
</evidence>
<dbReference type="Pfam" id="PF07715">
    <property type="entry name" value="Plug"/>
    <property type="match status" value="1"/>
</dbReference>
<dbReference type="Pfam" id="PF00593">
    <property type="entry name" value="TonB_dep_Rec_b-barrel"/>
    <property type="match status" value="1"/>
</dbReference>
<dbReference type="InterPro" id="IPR023996">
    <property type="entry name" value="TonB-dep_OMP_SusC/RagA"/>
</dbReference>
<reference evidence="12 13" key="1">
    <citation type="submission" date="2016-11" db="EMBL/GenBank/DDBJ databases">
        <authorList>
            <person name="Jaros S."/>
            <person name="Januszkiewicz K."/>
            <person name="Wedrychowicz H."/>
        </authorList>
    </citation>
    <scope>NUCLEOTIDE SEQUENCE [LARGE SCALE GENOMIC DNA]</scope>
    <source>
        <strain evidence="12 13">CGMCC 1.8863</strain>
    </source>
</reference>
<dbReference type="Proteomes" id="UP000184231">
    <property type="component" value="Unassembled WGS sequence"/>
</dbReference>
<dbReference type="Gene3D" id="2.170.130.10">
    <property type="entry name" value="TonB-dependent receptor, plug domain"/>
    <property type="match status" value="1"/>
</dbReference>
<dbReference type="Pfam" id="PF13715">
    <property type="entry name" value="CarbopepD_reg_2"/>
    <property type="match status" value="1"/>
</dbReference>
<dbReference type="InterPro" id="IPR023997">
    <property type="entry name" value="TonB-dep_OMP_SusC/RagA_CS"/>
</dbReference>
<evidence type="ECO:0000313" key="13">
    <source>
        <dbReference type="Proteomes" id="UP000184231"/>
    </source>
</evidence>
<keyword evidence="7 8" id="KW-0998">Cell outer membrane</keyword>
<evidence type="ECO:0000256" key="4">
    <source>
        <dbReference type="ARBA" id="ARBA00022692"/>
    </source>
</evidence>
<keyword evidence="6 8" id="KW-0472">Membrane</keyword>
<dbReference type="InterPro" id="IPR039426">
    <property type="entry name" value="TonB-dep_rcpt-like"/>
</dbReference>
<keyword evidence="13" id="KW-1185">Reference proteome</keyword>
<dbReference type="NCBIfam" id="TIGR04056">
    <property type="entry name" value="OMP_RagA_SusC"/>
    <property type="match status" value="1"/>
</dbReference>
<keyword evidence="5 9" id="KW-0798">TonB box</keyword>
<feature type="domain" description="TonB-dependent receptor plug" evidence="11">
    <location>
        <begin position="124"/>
        <end position="230"/>
    </location>
</feature>
<keyword evidence="2 8" id="KW-0813">Transport</keyword>
<evidence type="ECO:0000256" key="9">
    <source>
        <dbReference type="RuleBase" id="RU003357"/>
    </source>
</evidence>
<dbReference type="InterPro" id="IPR008969">
    <property type="entry name" value="CarboxyPept-like_regulatory"/>
</dbReference>
<dbReference type="GO" id="GO:0009279">
    <property type="term" value="C:cell outer membrane"/>
    <property type="evidence" value="ECO:0007669"/>
    <property type="project" value="UniProtKB-SubCell"/>
</dbReference>
<dbReference type="RefSeq" id="WP_072764887.1">
    <property type="nucleotide sequence ID" value="NZ_FQYX01000018.1"/>
</dbReference>
<sequence>MKNSISKNNSPIAFLFVLWCLFLSTAIYGQNNIMVSGTVVDEEGIPLPGASVIEKGTLNGTVADFDGKFSISVANSNIELLVTFIGFQEQQVSLNGRTAVNVIMQTSTAALDEVVVVGYGTTKKSDLTGAVSQISTKNLEIEKPNDVSDLLRGNIAGLSVGFSTSAKGVSGFQVRGNTTLTAGSSPLIVLDGTIYNGDISDINPMDIESVSVLKDASSAAVFGARAANGVITITTKKGSGGKPTINISSNLGFTSLSKDQPVYGPDGYINWRKDVARSTNVNFSPEEYSDPRNLSGVSVEDWLAYDGSTGDPVEVWLRRLNLQPVEIQNYLEGKSIDWYDKTFQTGIRQDYNLSLSGNSEAVKYYWSIGSTTNEGIVVGDKFTTIRSRLNLEAKVNDFITVGLNTQFAERDEGSVPVSQNFTANSPWGSFYEDDGVTIRLSPQDDAGAGGVNPYLGRVFTDRETKYNTLNANLFAKVKLPLGINYQVNYTNRYTFLDVFNHRSSKHPEWQFFGGDASRRNAKSYEWQLDNIFTYNTTIEEHHAIDLTFLVNAEKYQSWDNTMSNKGFDPNDNLGYHNMGAGILPVISSNDQYSTGDALMGRLNYSYKDKYLLTSSVRRDGYSAFGVNNPRATFPSLALAWTLSKEDFLHDVSWLSFLKLRYSWGENGNRDIGRYAALSDLNTGKYQLVDNTNSVYIVSQLYVNTMSNPNLKWERTEANNIGLDFGFINNRISGSLEFYKATTKDLLVSRSLPDIIGFNSILDNLGEVENKGFEFSLNTKNITNENFKWSSSFNFSVNRNKILHLYGDLQDVLDDEGNVIGQREADDISNGWFIGQSTDRYYGLKTDGVYSTDEADEAKKYGVQPGDFKVVDVNGDELYTNADKQFLGYSTPRFRWTLRNQFEVFQNWDFSFMMYSYWGHEGSYNQAKNQGFGDRTSSYVLPYWTVDNQINNAARLFSSNGSASYNVYVDKSFIRLQNVSLGYTLPKRLTEKFQISSLRLSGNIKNAAVWTKEWNFWDPENSGPTPRTFTLGLNITL</sequence>
<evidence type="ECO:0000259" key="10">
    <source>
        <dbReference type="Pfam" id="PF00593"/>
    </source>
</evidence>
<organism evidence="12 13">
    <name type="scientific">Arenibacter nanhaiticus</name>
    <dbReference type="NCBI Taxonomy" id="558155"/>
    <lineage>
        <taxon>Bacteria</taxon>
        <taxon>Pseudomonadati</taxon>
        <taxon>Bacteroidota</taxon>
        <taxon>Flavobacteriia</taxon>
        <taxon>Flavobacteriales</taxon>
        <taxon>Flavobacteriaceae</taxon>
        <taxon>Arenibacter</taxon>
    </lineage>
</organism>
<evidence type="ECO:0000256" key="3">
    <source>
        <dbReference type="ARBA" id="ARBA00022452"/>
    </source>
</evidence>
<dbReference type="SUPFAM" id="SSF49464">
    <property type="entry name" value="Carboxypeptidase regulatory domain-like"/>
    <property type="match status" value="1"/>
</dbReference>
<keyword evidence="4 8" id="KW-0812">Transmembrane</keyword>
<comment type="similarity">
    <text evidence="8 9">Belongs to the TonB-dependent receptor family.</text>
</comment>
<keyword evidence="3 8" id="KW-1134">Transmembrane beta strand</keyword>
<evidence type="ECO:0000256" key="1">
    <source>
        <dbReference type="ARBA" id="ARBA00004571"/>
    </source>
</evidence>
<evidence type="ECO:0000256" key="8">
    <source>
        <dbReference type="PROSITE-ProRule" id="PRU01360"/>
    </source>
</evidence>
<dbReference type="SUPFAM" id="SSF56935">
    <property type="entry name" value="Porins"/>
    <property type="match status" value="1"/>
</dbReference>
<dbReference type="NCBIfam" id="TIGR04057">
    <property type="entry name" value="SusC_RagA_signa"/>
    <property type="match status" value="1"/>
</dbReference>
<evidence type="ECO:0000256" key="2">
    <source>
        <dbReference type="ARBA" id="ARBA00022448"/>
    </source>
</evidence>
<proteinExistence type="inferred from homology"/>
<dbReference type="InterPro" id="IPR000531">
    <property type="entry name" value="Beta-barrel_TonB"/>
</dbReference>
<dbReference type="InterPro" id="IPR036942">
    <property type="entry name" value="Beta-barrel_TonB_sf"/>
</dbReference>
<protein>
    <submittedName>
        <fullName evidence="12">TonB-linked outer membrane protein, SusC/RagA family</fullName>
    </submittedName>
</protein>